<dbReference type="EMBL" id="CAJOBJ010375995">
    <property type="protein sequence ID" value="CAF5225532.1"/>
    <property type="molecule type" value="Genomic_DNA"/>
</dbReference>
<dbReference type="AlphaFoldDB" id="A0A8S3K7F5"/>
<dbReference type="EMBL" id="CAJOBH010268906">
    <property type="protein sequence ID" value="CAF5163258.1"/>
    <property type="molecule type" value="Genomic_DNA"/>
</dbReference>
<reference evidence="2" key="1">
    <citation type="submission" date="2021-02" db="EMBL/GenBank/DDBJ databases">
        <authorList>
            <person name="Nowell W R."/>
        </authorList>
    </citation>
    <scope>NUCLEOTIDE SEQUENCE</scope>
</reference>
<protein>
    <submittedName>
        <fullName evidence="2">Uncharacterized protein</fullName>
    </submittedName>
</protein>
<sequence>MGSLSVELCRRASQSVLERLKLSKNLE</sequence>
<proteinExistence type="predicted"/>
<accession>A0A8S3K7F5</accession>
<name>A0A8S3K7F5_9BILA</name>
<feature type="non-terminal residue" evidence="2">
    <location>
        <position position="27"/>
    </location>
</feature>
<dbReference type="Proteomes" id="UP000681967">
    <property type="component" value="Unassembled WGS sequence"/>
</dbReference>
<evidence type="ECO:0000313" key="2">
    <source>
        <dbReference type="EMBL" id="CAF5225532.1"/>
    </source>
</evidence>
<evidence type="ECO:0000313" key="3">
    <source>
        <dbReference type="Proteomes" id="UP000681720"/>
    </source>
</evidence>
<gene>
    <name evidence="1" type="ORF">BYL167_LOCUS75210</name>
    <name evidence="2" type="ORF">GIL414_LOCUS86651</name>
</gene>
<organism evidence="2 3">
    <name type="scientific">Rotaria magnacalcarata</name>
    <dbReference type="NCBI Taxonomy" id="392030"/>
    <lineage>
        <taxon>Eukaryota</taxon>
        <taxon>Metazoa</taxon>
        <taxon>Spiralia</taxon>
        <taxon>Gnathifera</taxon>
        <taxon>Rotifera</taxon>
        <taxon>Eurotatoria</taxon>
        <taxon>Bdelloidea</taxon>
        <taxon>Philodinida</taxon>
        <taxon>Philodinidae</taxon>
        <taxon>Rotaria</taxon>
    </lineage>
</organism>
<dbReference type="Proteomes" id="UP000681720">
    <property type="component" value="Unassembled WGS sequence"/>
</dbReference>
<evidence type="ECO:0000313" key="1">
    <source>
        <dbReference type="EMBL" id="CAF5163258.1"/>
    </source>
</evidence>
<comment type="caution">
    <text evidence="2">The sequence shown here is derived from an EMBL/GenBank/DDBJ whole genome shotgun (WGS) entry which is preliminary data.</text>
</comment>